<sequence length="482" mass="55114">MIVMKQFLQRITYSDCVFYFLAVAIFIVFLMPFMHFTTLNIMSIAGEKGKYFNDLRSVNLYLFIDRYYIFYYSLCIASAAILLNKQLLSKVIELFKSFSKLIQYAIAIFFIFGIISSAFAISPSIAFKGVAVTFLQFFCVLFIATHIRDNTKNIQVFFTIILLSLIFFGGALFLQLSLANYSVYGPAIAGNIQKVLLYMYNCLNPRFLDNYFSWFLPLLLLPWFVDLRPIYKIGAFIALTLSWFILINHAFRTIFAEYIVILPLLFIFARQYFRLAFTLLISALICGFLLDLFYTNFIMANVHSGITSTEDLLRTGASGRLGLWNEAFWVGINHPLTGIGQWNYIAVTKYQQHGYPHNLLLEIWSQWGIPAFIAAATVIITSVKNLFKNRVEICSNPYHLIFIMMLTAGMIDGMLNAMFKTSLGLFGCVFVFGFCLSIFASKIQTIDNINISKISYLIISLAIIASLFCIVILPIIFPPMWI</sequence>
<feature type="transmembrane region" description="Helical" evidence="5">
    <location>
        <begin position="399"/>
        <end position="417"/>
    </location>
</feature>
<comment type="subcellular location">
    <subcellularLocation>
        <location evidence="1">Membrane</location>
        <topology evidence="1">Multi-pass membrane protein</topology>
    </subcellularLocation>
</comment>
<dbReference type="PANTHER" id="PTHR37422:SF17">
    <property type="entry name" value="O-ANTIGEN LIGASE"/>
    <property type="match status" value="1"/>
</dbReference>
<proteinExistence type="predicted"/>
<dbReference type="RefSeq" id="WP_072713521.1">
    <property type="nucleotide sequence ID" value="NZ_CP016796.1"/>
</dbReference>
<name>A0A1L4BV78_9GAMM</name>
<feature type="transmembrane region" description="Helical" evidence="5">
    <location>
        <begin position="231"/>
        <end position="251"/>
    </location>
</feature>
<dbReference type="Pfam" id="PF04932">
    <property type="entry name" value="Wzy_C"/>
    <property type="match status" value="1"/>
</dbReference>
<evidence type="ECO:0000259" key="6">
    <source>
        <dbReference type="Pfam" id="PF04932"/>
    </source>
</evidence>
<feature type="transmembrane region" description="Helical" evidence="5">
    <location>
        <begin position="423"/>
        <end position="443"/>
    </location>
</feature>
<dbReference type="InterPro" id="IPR007016">
    <property type="entry name" value="O-antigen_ligase-rel_domated"/>
</dbReference>
<keyword evidence="2 5" id="KW-0812">Transmembrane</keyword>
<protein>
    <submittedName>
        <fullName evidence="7">Type IV pili glycosylation protein</fullName>
    </submittedName>
</protein>
<dbReference type="EMBL" id="CP016796">
    <property type="protein sequence ID" value="API87750.1"/>
    <property type="molecule type" value="Genomic_DNA"/>
</dbReference>
<dbReference type="GO" id="GO:0016020">
    <property type="term" value="C:membrane"/>
    <property type="evidence" value="ECO:0007669"/>
    <property type="project" value="UniProtKB-SubCell"/>
</dbReference>
<evidence type="ECO:0000256" key="2">
    <source>
        <dbReference type="ARBA" id="ARBA00022692"/>
    </source>
</evidence>
<evidence type="ECO:0000256" key="1">
    <source>
        <dbReference type="ARBA" id="ARBA00004141"/>
    </source>
</evidence>
<evidence type="ECO:0000313" key="8">
    <source>
        <dbReference type="Proteomes" id="UP000184222"/>
    </source>
</evidence>
<feature type="transmembrane region" description="Helical" evidence="5">
    <location>
        <begin position="367"/>
        <end position="387"/>
    </location>
</feature>
<evidence type="ECO:0000256" key="3">
    <source>
        <dbReference type="ARBA" id="ARBA00022989"/>
    </source>
</evidence>
<reference evidence="7 8" key="1">
    <citation type="journal article" date="2016" name="Appl. Environ. Microbiol.">
        <title>Whole genome relationships among Francisella bacteria of diverse origin define new species and provide specific regions for detection.</title>
        <authorList>
            <person name="Challacombe J.F."/>
            <person name="Petersen J.M."/>
            <person name="Gallegos-Graves V."/>
            <person name="Hodge D."/>
            <person name="Pillai S."/>
            <person name="Kuske C.R."/>
        </authorList>
    </citation>
    <scope>NUCLEOTIDE SEQUENCE [LARGE SCALE GENOMIC DNA]</scope>
    <source>
        <strain evidence="8">TX07-7310</strain>
    </source>
</reference>
<evidence type="ECO:0000313" key="7">
    <source>
        <dbReference type="EMBL" id="API87750.1"/>
    </source>
</evidence>
<dbReference type="STRING" id="573570.F7310_02315"/>
<feature type="transmembrane region" description="Helical" evidence="5">
    <location>
        <begin position="101"/>
        <end position="119"/>
    </location>
</feature>
<dbReference type="AlphaFoldDB" id="A0A1L4BV78"/>
<keyword evidence="8" id="KW-1185">Reference proteome</keyword>
<feature type="transmembrane region" description="Helical" evidence="5">
    <location>
        <begin position="455"/>
        <end position="477"/>
    </location>
</feature>
<keyword evidence="4 5" id="KW-0472">Membrane</keyword>
<feature type="domain" description="O-antigen ligase-related" evidence="6">
    <location>
        <begin position="238"/>
        <end position="374"/>
    </location>
</feature>
<keyword evidence="3 5" id="KW-1133">Transmembrane helix</keyword>
<dbReference type="InterPro" id="IPR051533">
    <property type="entry name" value="WaaL-like"/>
</dbReference>
<feature type="transmembrane region" description="Helical" evidence="5">
    <location>
        <begin position="272"/>
        <end position="294"/>
    </location>
</feature>
<evidence type="ECO:0000256" key="4">
    <source>
        <dbReference type="ARBA" id="ARBA00023136"/>
    </source>
</evidence>
<dbReference type="PANTHER" id="PTHR37422">
    <property type="entry name" value="TEICHURONIC ACID BIOSYNTHESIS PROTEIN TUAE"/>
    <property type="match status" value="1"/>
</dbReference>
<feature type="transmembrane region" description="Helical" evidence="5">
    <location>
        <begin position="69"/>
        <end position="89"/>
    </location>
</feature>
<dbReference type="Proteomes" id="UP000184222">
    <property type="component" value="Chromosome"/>
</dbReference>
<feature type="transmembrane region" description="Helical" evidence="5">
    <location>
        <begin position="125"/>
        <end position="144"/>
    </location>
</feature>
<feature type="transmembrane region" description="Helical" evidence="5">
    <location>
        <begin position="156"/>
        <end position="175"/>
    </location>
</feature>
<dbReference type="KEGG" id="frx:F7310_02315"/>
<accession>A0A1L4BV78</accession>
<evidence type="ECO:0000256" key="5">
    <source>
        <dbReference type="SAM" id="Phobius"/>
    </source>
</evidence>
<gene>
    <name evidence="7" type="ORF">F7310_02315</name>
</gene>
<organism evidence="7 8">
    <name type="scientific">Francisella uliginis</name>
    <dbReference type="NCBI Taxonomy" id="573570"/>
    <lineage>
        <taxon>Bacteria</taxon>
        <taxon>Pseudomonadati</taxon>
        <taxon>Pseudomonadota</taxon>
        <taxon>Gammaproteobacteria</taxon>
        <taxon>Thiotrichales</taxon>
        <taxon>Francisellaceae</taxon>
        <taxon>Francisella</taxon>
    </lineage>
</organism>
<feature type="transmembrane region" description="Helical" evidence="5">
    <location>
        <begin position="207"/>
        <end position="225"/>
    </location>
</feature>
<feature type="transmembrane region" description="Helical" evidence="5">
    <location>
        <begin position="12"/>
        <end position="33"/>
    </location>
</feature>